<feature type="region of interest" description="Disordered" evidence="3">
    <location>
        <begin position="763"/>
        <end position="804"/>
    </location>
</feature>
<feature type="region of interest" description="Disordered" evidence="3">
    <location>
        <begin position="977"/>
        <end position="1011"/>
    </location>
</feature>
<evidence type="ECO:0000256" key="3">
    <source>
        <dbReference type="SAM" id="MobiDB-lite"/>
    </source>
</evidence>
<feature type="coiled-coil region" evidence="2">
    <location>
        <begin position="2339"/>
        <end position="2366"/>
    </location>
</feature>
<dbReference type="GeneID" id="69016285"/>
<feature type="coiled-coil region" evidence="2">
    <location>
        <begin position="1899"/>
        <end position="1926"/>
    </location>
</feature>
<feature type="compositionally biased region" description="Basic and acidic residues" evidence="3">
    <location>
        <begin position="1174"/>
        <end position="1194"/>
    </location>
</feature>
<feature type="compositionally biased region" description="Basic and acidic residues" evidence="3">
    <location>
        <begin position="433"/>
        <end position="446"/>
    </location>
</feature>
<feature type="compositionally biased region" description="Polar residues" evidence="3">
    <location>
        <begin position="2471"/>
        <end position="2485"/>
    </location>
</feature>
<feature type="compositionally biased region" description="Low complexity" evidence="3">
    <location>
        <begin position="202"/>
        <end position="211"/>
    </location>
</feature>
<comment type="caution">
    <text evidence="5">The sequence shown here is derived from an EMBL/GenBank/DDBJ whole genome shotgun (WGS) entry which is preliminary data.</text>
</comment>
<gene>
    <name evidence="5" type="ORF">GCG54_00009151</name>
</gene>
<feature type="region of interest" description="Disordered" evidence="3">
    <location>
        <begin position="1614"/>
        <end position="1654"/>
    </location>
</feature>
<feature type="region of interest" description="Disordered" evidence="3">
    <location>
        <begin position="607"/>
        <end position="682"/>
    </location>
</feature>
<organism evidence="5 6">
    <name type="scientific">Colletotrichum gloeosporioides</name>
    <name type="common">Anthracnose fungus</name>
    <name type="synonym">Glomerella cingulata</name>
    <dbReference type="NCBI Taxonomy" id="474922"/>
    <lineage>
        <taxon>Eukaryota</taxon>
        <taxon>Fungi</taxon>
        <taxon>Dikarya</taxon>
        <taxon>Ascomycota</taxon>
        <taxon>Pezizomycotina</taxon>
        <taxon>Sordariomycetes</taxon>
        <taxon>Hypocreomycetidae</taxon>
        <taxon>Glomerellales</taxon>
        <taxon>Glomerellaceae</taxon>
        <taxon>Colletotrichum</taxon>
        <taxon>Colletotrichum gloeosporioides species complex</taxon>
    </lineage>
</organism>
<dbReference type="EMBL" id="WVTB01000117">
    <property type="protein sequence ID" value="KAF3797181.1"/>
    <property type="molecule type" value="Genomic_DNA"/>
</dbReference>
<evidence type="ECO:0000313" key="6">
    <source>
        <dbReference type="Proteomes" id="UP000613401"/>
    </source>
</evidence>
<feature type="compositionally biased region" description="Basic and acidic residues" evidence="3">
    <location>
        <begin position="1276"/>
        <end position="1286"/>
    </location>
</feature>
<feature type="compositionally biased region" description="Low complexity" evidence="3">
    <location>
        <begin position="1614"/>
        <end position="1628"/>
    </location>
</feature>
<feature type="compositionally biased region" description="Basic and acidic residues" evidence="3">
    <location>
        <begin position="351"/>
        <end position="362"/>
    </location>
</feature>
<feature type="coiled-coil region" evidence="2">
    <location>
        <begin position="1745"/>
        <end position="1856"/>
    </location>
</feature>
<feature type="compositionally biased region" description="Low complexity" evidence="3">
    <location>
        <begin position="363"/>
        <end position="374"/>
    </location>
</feature>
<feature type="compositionally biased region" description="Acidic residues" evidence="3">
    <location>
        <begin position="1402"/>
        <end position="1411"/>
    </location>
</feature>
<evidence type="ECO:0000256" key="4">
    <source>
        <dbReference type="SAM" id="SignalP"/>
    </source>
</evidence>
<dbReference type="RefSeq" id="XP_045256345.1">
    <property type="nucleotide sequence ID" value="XM_045409100.1"/>
</dbReference>
<feature type="compositionally biased region" description="Polar residues" evidence="3">
    <location>
        <begin position="2492"/>
        <end position="2501"/>
    </location>
</feature>
<dbReference type="GO" id="GO:0005856">
    <property type="term" value="C:cytoskeleton"/>
    <property type="evidence" value="ECO:0007669"/>
    <property type="project" value="TreeGrafter"/>
</dbReference>
<proteinExistence type="predicted"/>
<feature type="region of interest" description="Disordered" evidence="3">
    <location>
        <begin position="1109"/>
        <end position="1286"/>
    </location>
</feature>
<reference evidence="5" key="2">
    <citation type="submission" date="2020-03" db="EMBL/GenBank/DDBJ databases">
        <authorList>
            <person name="Fu F.-F."/>
            <person name="Chen J."/>
        </authorList>
    </citation>
    <scope>NUCLEOTIDE SEQUENCE</scope>
    <source>
        <strain evidence="5">Lc1</strain>
    </source>
</reference>
<evidence type="ECO:0000256" key="2">
    <source>
        <dbReference type="SAM" id="Coils"/>
    </source>
</evidence>
<feature type="region of interest" description="Disordered" evidence="3">
    <location>
        <begin position="344"/>
        <end position="477"/>
    </location>
</feature>
<feature type="signal peptide" evidence="4">
    <location>
        <begin position="1"/>
        <end position="25"/>
    </location>
</feature>
<evidence type="ECO:0000256" key="1">
    <source>
        <dbReference type="ARBA" id="ARBA00023054"/>
    </source>
</evidence>
<dbReference type="PANTHER" id="PTHR32083:SF0">
    <property type="entry name" value="CILIA AND FLAGELLA-ASSOCIATED PROTEIN 58"/>
    <property type="match status" value="1"/>
</dbReference>
<feature type="compositionally biased region" description="Basic and acidic residues" evidence="3">
    <location>
        <begin position="259"/>
        <end position="268"/>
    </location>
</feature>
<feature type="region of interest" description="Disordered" evidence="3">
    <location>
        <begin position="894"/>
        <end position="918"/>
    </location>
</feature>
<feature type="region of interest" description="Disordered" evidence="3">
    <location>
        <begin position="1309"/>
        <end position="1411"/>
    </location>
</feature>
<feature type="compositionally biased region" description="Low complexity" evidence="3">
    <location>
        <begin position="2408"/>
        <end position="2470"/>
    </location>
</feature>
<protein>
    <recommendedName>
        <fullName evidence="7">Myosin class II heavy chain</fullName>
    </recommendedName>
</protein>
<name>A0A8H4FCN7_COLGL</name>
<feature type="compositionally biased region" description="Acidic residues" evidence="3">
    <location>
        <begin position="1324"/>
        <end position="1340"/>
    </location>
</feature>
<reference evidence="5" key="1">
    <citation type="journal article" date="2020" name="Phytopathology">
        <title>Genome sequence and comparative analysis of Colletotrichum gloeosporioides isolated from Liriodendron leaves.</title>
        <authorList>
            <person name="Fu F.F."/>
            <person name="Hao Z."/>
            <person name="Wang P."/>
            <person name="Lu Y."/>
            <person name="Xue L.J."/>
            <person name="Wei G."/>
            <person name="Tian Y."/>
            <person name="Baishi H."/>
            <person name="Xu H."/>
            <person name="Shi J."/>
            <person name="Cheng T."/>
            <person name="Wang G."/>
            <person name="Yi Y."/>
            <person name="Chen J."/>
        </authorList>
    </citation>
    <scope>NUCLEOTIDE SEQUENCE</scope>
    <source>
        <strain evidence="5">Lc1</strain>
    </source>
</reference>
<evidence type="ECO:0000313" key="5">
    <source>
        <dbReference type="EMBL" id="KAF3797181.1"/>
    </source>
</evidence>
<feature type="compositionally biased region" description="Low complexity" evidence="3">
    <location>
        <begin position="618"/>
        <end position="633"/>
    </location>
</feature>
<feature type="compositionally biased region" description="Basic and acidic residues" evidence="3">
    <location>
        <begin position="375"/>
        <end position="384"/>
    </location>
</feature>
<feature type="region of interest" description="Disordered" evidence="3">
    <location>
        <begin position="1501"/>
        <end position="1530"/>
    </location>
</feature>
<feature type="compositionally biased region" description="Low complexity" evidence="3">
    <location>
        <begin position="763"/>
        <end position="777"/>
    </location>
</feature>
<evidence type="ECO:0008006" key="7">
    <source>
        <dbReference type="Google" id="ProtNLM"/>
    </source>
</evidence>
<dbReference type="Proteomes" id="UP000613401">
    <property type="component" value="Unassembled WGS sequence"/>
</dbReference>
<feature type="compositionally biased region" description="Low complexity" evidence="3">
    <location>
        <begin position="1257"/>
        <end position="1269"/>
    </location>
</feature>
<feature type="compositionally biased region" description="Polar residues" evidence="3">
    <location>
        <begin position="1505"/>
        <end position="1517"/>
    </location>
</feature>
<keyword evidence="6" id="KW-1185">Reference proteome</keyword>
<dbReference type="PANTHER" id="PTHR32083">
    <property type="entry name" value="CILIA AND FLAGELLA-ASSOCIATED PROTEIN 58-RELATED"/>
    <property type="match status" value="1"/>
</dbReference>
<feature type="compositionally biased region" description="Basic and acidic residues" evidence="3">
    <location>
        <begin position="1218"/>
        <end position="1230"/>
    </location>
</feature>
<sequence length="2545" mass="281013">MRTISAHVLSAVVLVLSGAGAGARALDIHEELQMGWKMGLLPRQATQNLQTFTGNLGGVAASAVRLFFFSPRFLVKEARGSGSVLGRMMEGFLTDGVLLQITKSNDPGRPFEVDGDTFPDFATAAGRSCDNQKNKCSQAANNAATKFDVSKCDEQANDSIVCADLTVSPTKTSPHQEPTIPPPAASAQDGFGPRRPSPPTSPALSSTSTAADGEDLGSSPVLPPLPAPRLPDRARDILRNNQPEEEYVTASWGSPYSTEETRNLRDQSFDSDEDESDGSPILHHLAIDTPFLRPPPNLTLGENSDDDAADLDGNDAEPYLSAAQVLANRARRQPRRLTEDWIRQHTAGENSESRHWFSDGSEHSSLSGSGSADEAAWRDKESLRTPKANTRRAARDPHLAPRHPRTRSSAETLKPGDVTPQAKSPNANMESPELSKADMAAEHPDLHVPSTPRRAASAATGESTRTPITPKRSASARVNFKEPTMTPRVKKKVPWKGKNIMVLLPRDDERGRPGQAPRPLNQTEVEGMFREWQELGYDISGFDLDAAAGTYQEPTGYSQSRDGWPSFEDMARERAERVYKVTLPDLNAWKNYVNELNEAKLRALGVSFGDDEPPAPSISPAASQPSRQASAQYPPLPFSPPLPTSSASSNHAGFPFPSQFMPGRASHTHSPSIASPVGFGSHPAKYNARQSISVPMGHSPFQLGNQPSPLGWGQHRTDSPSLLNGISPVSPFTPEGFAPTGSPAFNAHQRHQSLQYPMLPHQFMQQQQQPARASPRLQEVREDEEEEEAVEEPPKPSEAAQRNSDDLQAEIDEAEYHLEEQMRNELEHVDYSPHNAESAAEQFAHIPDEQPPMSHAREPSVHFKEFVPQAFQPQQFQPQEFVPQEFQPQDFQPQQFAKQDGNGPVLHHPRPHSRGHSLSQNFFAHHDENRPRTDSFSGWHDVDSQRIDEAAEIETNPSNLGTPVQDFNLTTLLQQHQRSFSTQSNPWNDVASNNSSSGQQRRGSHASKPSFSKLNVKAPEFKFNPGHESKTSFSFGGGNTNAFQPFQPTVFQAGNFAPSITSPSANSFGAGSTSSKINAAAPVFSPGQSDFSFSGPKFRPDAPAFTPFGNVSDSLASPTSGSESHATHGSIFGNIDLNLSDTGKTAKKSKAIPIIRPSSSDNKTSNEDGLTEDADGRPVNDIRAKRAKASRGDGDDVPQFAEPSPEPTSYQSLQPVSQKDELEASERDEQAPTPADTTMSSTGASEQPTDSKAVTATSPSDTSPDQQQSNWAPFEFDSKDELQNFDEARPFGIDTYKKGHNKSLSATARAFIPGGGWGVPAQETETEEEDEDERDREDTIEPFVPSTEAVAPSPHREPSPRAPTPPPKKAKGLGASRFASPPKPKGLAASRFAASPSPAPEPEQDESEVPEDYVVSDAEYLDESQAAAALTFNEKEETESLEDGEIREPTFEEIDAIMDHLNQNDPTLGVNRSNIDLRYQPASPHRNIQVTHTSPYRLQPAATGQYRSGTSSPTRSYQGLPGESALPSTELEDPFIDPPLSAQSFDAPITNLNIGSAEQSDWEGAFSDEEQAKLEQRVQFFDGRVNDRVNDLLATRLAPMEKVLLSIQQSLRGGSRRASSSVRRSVSAEIQHSDADDEDEEPVPRRSMSPRRDRRMEHIRAAVLDAFAVQQRNIPTPAAPVAASSPPSDETSVAVLRALEEMREQFGASMRLDFRGEDLRNIVEEAVEKRMPTPSQLPAADRESDEAVNNKLSELQAKVIDLEERLYAEQTRVEKEVADRRDAQDLASELERKLQAAESRVEIEIMNRSIFDNRINDLEEKLKHQEERAQQELEGRRTAEDRLSEVQRLLRIASEEEVRLREDVEEREHKIKAFEQSTSNQTMRMALMEAAQTSATQSQTELTNKINQMEDELRASTHEANRWRSEAERVVETARRQQIDLNETVNENKQLQKFLDTLGTQLQENERVRESWRARFVALQDDMAHAAREVTEENARRTKREQALVARQEVLDAKLQAEARTRERIETELERLESGERQGMRAVNECKRLEGILGEMKTENHKLHQSALRYQREFEEARESGASEVQRTRVAMQHEIDQANHHVNVVREELEEQIAKLRADNDQLTMDMETSKAQSEMMAEAAQASENQIIEDLKRKHQNEVEDIQDRWERQLNNAVEDAQKTEQNLLERLSLSTSKTEHLQDRIAHLEEKVEIAREAARAAVQAAKSAGVEPTQTLAALQPKAATPVAAPAAVSKGMELPEKISPQALRESIMVLQEQLQAREQRIEELESTVDKLDPEAPAKITKRDDEITWLRELLAVRHGDLQDIILSLSAQDFDREAVKDAAIRLKANLQMEEQERERAMNGGSAINLPNIAQSLREAATPRVAQAVGPLAAAWGNWRKSQAPAFRSAGAPARPSSSRSAFSSNHTPSRSTSSTSANNGLLGGLLTPPASGLRQTPPTHTEEPQPTAFQTTGRRYTPQQLQARARGPSVTNGPSVSMKSPPAHRPSSQHQPMTPPPPMLRSSGYDSDAHPGDFDDHDFFED</sequence>
<feature type="compositionally biased region" description="Acidic residues" evidence="3">
    <location>
        <begin position="781"/>
        <end position="791"/>
    </location>
</feature>
<feature type="compositionally biased region" description="Acidic residues" evidence="3">
    <location>
        <begin position="303"/>
        <end position="315"/>
    </location>
</feature>
<accession>A0A8H4FCN7</accession>
<feature type="region of interest" description="Disordered" evidence="3">
    <location>
        <begin position="2408"/>
        <end position="2545"/>
    </location>
</feature>
<keyword evidence="1 2" id="KW-0175">Coiled coil</keyword>
<feature type="chain" id="PRO_5034849102" description="Myosin class II heavy chain" evidence="4">
    <location>
        <begin position="26"/>
        <end position="2545"/>
    </location>
</feature>
<feature type="compositionally biased region" description="Pro residues" evidence="3">
    <location>
        <begin position="634"/>
        <end position="643"/>
    </location>
</feature>
<feature type="compositionally biased region" description="Polar residues" evidence="3">
    <location>
        <begin position="1109"/>
        <end position="1124"/>
    </location>
</feature>
<feature type="compositionally biased region" description="Polar residues" evidence="3">
    <location>
        <begin position="1235"/>
        <end position="1256"/>
    </location>
</feature>
<feature type="compositionally biased region" description="Polar residues" evidence="3">
    <location>
        <begin position="1207"/>
        <end position="1217"/>
    </location>
</feature>
<feature type="region of interest" description="Disordered" evidence="3">
    <location>
        <begin position="168"/>
        <end position="315"/>
    </location>
</feature>
<keyword evidence="4" id="KW-0732">Signal</keyword>
<feature type="coiled-coil region" evidence="2">
    <location>
        <begin position="2096"/>
        <end position="2224"/>
    </location>
</feature>